<dbReference type="Gene3D" id="3.30.1780.10">
    <property type="entry name" value="ornithine cyclodeaminase, domain 1"/>
    <property type="match status" value="1"/>
</dbReference>
<reference evidence="1 2" key="1">
    <citation type="submission" date="2020-02" db="EMBL/GenBank/DDBJ databases">
        <title>Pelistega sp. NLN82 were isolated from wild rodents of the Hainan Island.</title>
        <authorList>
            <person name="Niu N."/>
            <person name="Zhou J."/>
        </authorList>
    </citation>
    <scope>NUCLEOTIDE SEQUENCE [LARGE SCALE GENOMIC DNA]</scope>
    <source>
        <strain evidence="1 2">NLN82</strain>
    </source>
</reference>
<name>A0A6L9Y461_9BURK</name>
<dbReference type="EMBL" id="JAAGYR010000003">
    <property type="protein sequence ID" value="NEN75181.1"/>
    <property type="molecule type" value="Genomic_DNA"/>
</dbReference>
<protein>
    <submittedName>
        <fullName evidence="1">Ornithine cyclodeaminase</fullName>
    </submittedName>
</protein>
<evidence type="ECO:0000313" key="2">
    <source>
        <dbReference type="Proteomes" id="UP000477651"/>
    </source>
</evidence>
<dbReference type="RefSeq" id="WP_163763906.1">
    <property type="nucleotide sequence ID" value="NZ_JAAGYR010000003.1"/>
</dbReference>
<evidence type="ECO:0000313" key="1">
    <source>
        <dbReference type="EMBL" id="NEN75181.1"/>
    </source>
</evidence>
<keyword evidence="2" id="KW-1185">Reference proteome</keyword>
<dbReference type="InterPro" id="IPR023401">
    <property type="entry name" value="ODC_N"/>
</dbReference>
<gene>
    <name evidence="1" type="ORF">F9B74_02415</name>
</gene>
<dbReference type="Proteomes" id="UP000477651">
    <property type="component" value="Unassembled WGS sequence"/>
</dbReference>
<dbReference type="InterPro" id="IPR003462">
    <property type="entry name" value="ODC_Mu_crystall"/>
</dbReference>
<proteinExistence type="predicted"/>
<dbReference type="Gene3D" id="3.40.50.720">
    <property type="entry name" value="NAD(P)-binding Rossmann-like Domain"/>
    <property type="match status" value="1"/>
</dbReference>
<sequence length="358" mass="39481">MSQQAIKGSLPTLLISPQDIAKIIQKQGIKSTFEGMMEYLHQDYLRWDEFDKTARVANYLNNGVLELMPIASKEQYSFKYVNCHPDNPNHGLSTVLAFGALISNDTGKPDVISEFTLTTAIRTAAMSVLAAKYLARPNSKRMAIIGNGCQSEFQALAFYHLLGIQELAIFDIDPKASQKLVHNLRNTDLKIEIFDNVTDAVKGADIITTVTAEYSKAHIITEAMVEAGVHINAVGGDSPGKTELDPRILTKGTVYVEFEPQTRVEGELQNMPEDFKVKLLADIFKSKQSARTSNEEITIFDSVGFAIEDFSAVRYITDAAVKLGLAQPLALVPDLADPKDLFGYLESSIEETTLRQAV</sequence>
<dbReference type="PANTHER" id="PTHR13812">
    <property type="entry name" value="KETIMINE REDUCTASE MU-CRYSTALLIN"/>
    <property type="match status" value="1"/>
</dbReference>
<dbReference type="InterPro" id="IPR036291">
    <property type="entry name" value="NAD(P)-bd_dom_sf"/>
</dbReference>
<dbReference type="Pfam" id="PF02423">
    <property type="entry name" value="OCD_Mu_crystall"/>
    <property type="match status" value="1"/>
</dbReference>
<organism evidence="1 2">
    <name type="scientific">Pelistega ratti</name>
    <dbReference type="NCBI Taxonomy" id="2652177"/>
    <lineage>
        <taxon>Bacteria</taxon>
        <taxon>Pseudomonadati</taxon>
        <taxon>Pseudomonadota</taxon>
        <taxon>Betaproteobacteria</taxon>
        <taxon>Burkholderiales</taxon>
        <taxon>Alcaligenaceae</taxon>
        <taxon>Pelistega</taxon>
    </lineage>
</organism>
<comment type="caution">
    <text evidence="1">The sequence shown here is derived from an EMBL/GenBank/DDBJ whole genome shotgun (WGS) entry which is preliminary data.</text>
</comment>
<dbReference type="NCBIfam" id="NF005762">
    <property type="entry name" value="PRK07589.1"/>
    <property type="match status" value="1"/>
</dbReference>
<accession>A0A6L9Y461</accession>
<dbReference type="SUPFAM" id="SSF51735">
    <property type="entry name" value="NAD(P)-binding Rossmann-fold domains"/>
    <property type="match status" value="1"/>
</dbReference>
<dbReference type="PANTHER" id="PTHR13812:SF19">
    <property type="entry name" value="KETIMINE REDUCTASE MU-CRYSTALLIN"/>
    <property type="match status" value="1"/>
</dbReference>
<dbReference type="AlphaFoldDB" id="A0A6L9Y461"/>
<dbReference type="PIRSF" id="PIRSF001439">
    <property type="entry name" value="CryM"/>
    <property type="match status" value="1"/>
</dbReference>